<evidence type="ECO:0000313" key="1">
    <source>
        <dbReference type="EMBL" id="CAL1601784.1"/>
    </source>
</evidence>
<proteinExistence type="predicted"/>
<sequence length="141" mass="15347">MSRDTVLTKRGKCPQEAGIRLRCDRDNRSAAQETNNQDGERKSCLLPTFCPHVPPVLRPVRGSIKVCGRMDCSCVCAGSCLPLSPLLCDAKVSSQSALLALDTPARIREALRARAIHRSTSTFCCGEGGFQAFIIINCPWP</sequence>
<protein>
    <submittedName>
        <fullName evidence="1">Uncharacterized protein</fullName>
    </submittedName>
</protein>
<gene>
    <name evidence="1" type="ORF">KC01_LOCUS29672</name>
</gene>
<accession>A0AAV2LIF0</accession>
<dbReference type="Proteomes" id="UP001497482">
    <property type="component" value="Chromosome 3"/>
</dbReference>
<organism evidence="1 2">
    <name type="scientific">Knipowitschia caucasica</name>
    <name type="common">Caucasian dwarf goby</name>
    <name type="synonym">Pomatoschistus caucasicus</name>
    <dbReference type="NCBI Taxonomy" id="637954"/>
    <lineage>
        <taxon>Eukaryota</taxon>
        <taxon>Metazoa</taxon>
        <taxon>Chordata</taxon>
        <taxon>Craniata</taxon>
        <taxon>Vertebrata</taxon>
        <taxon>Euteleostomi</taxon>
        <taxon>Actinopterygii</taxon>
        <taxon>Neopterygii</taxon>
        <taxon>Teleostei</taxon>
        <taxon>Neoteleostei</taxon>
        <taxon>Acanthomorphata</taxon>
        <taxon>Gobiaria</taxon>
        <taxon>Gobiiformes</taxon>
        <taxon>Gobioidei</taxon>
        <taxon>Gobiidae</taxon>
        <taxon>Gobiinae</taxon>
        <taxon>Knipowitschia</taxon>
    </lineage>
</organism>
<dbReference type="EMBL" id="OZ035825">
    <property type="protein sequence ID" value="CAL1601784.1"/>
    <property type="molecule type" value="Genomic_DNA"/>
</dbReference>
<reference evidence="1 2" key="1">
    <citation type="submission" date="2024-04" db="EMBL/GenBank/DDBJ databases">
        <authorList>
            <person name="Waldvogel A.-M."/>
            <person name="Schoenle A."/>
        </authorList>
    </citation>
    <scope>NUCLEOTIDE SEQUENCE [LARGE SCALE GENOMIC DNA]</scope>
</reference>
<dbReference type="AlphaFoldDB" id="A0AAV2LIF0"/>
<name>A0AAV2LIF0_KNICA</name>
<keyword evidence="2" id="KW-1185">Reference proteome</keyword>
<evidence type="ECO:0000313" key="2">
    <source>
        <dbReference type="Proteomes" id="UP001497482"/>
    </source>
</evidence>